<evidence type="ECO:0000256" key="1">
    <source>
        <dbReference type="ARBA" id="ARBA00022737"/>
    </source>
</evidence>
<protein>
    <submittedName>
        <fullName evidence="3">Uncharacterized protein</fullName>
    </submittedName>
</protein>
<keyword evidence="1" id="KW-0677">Repeat</keyword>
<organism evidence="3">
    <name type="scientific">marine sediment metagenome</name>
    <dbReference type="NCBI Taxonomy" id="412755"/>
    <lineage>
        <taxon>unclassified sequences</taxon>
        <taxon>metagenomes</taxon>
        <taxon>ecological metagenomes</taxon>
    </lineage>
</organism>
<proteinExistence type="predicted"/>
<dbReference type="SUPFAM" id="SSF48452">
    <property type="entry name" value="TPR-like"/>
    <property type="match status" value="1"/>
</dbReference>
<evidence type="ECO:0000256" key="2">
    <source>
        <dbReference type="ARBA" id="ARBA00022803"/>
    </source>
</evidence>
<dbReference type="EMBL" id="BART01020768">
    <property type="protein sequence ID" value="GAH05329.1"/>
    <property type="molecule type" value="Genomic_DNA"/>
</dbReference>
<name>X1DJY0_9ZZZZ</name>
<dbReference type="Gene3D" id="1.25.40.10">
    <property type="entry name" value="Tetratricopeptide repeat domain"/>
    <property type="match status" value="2"/>
</dbReference>
<dbReference type="PANTHER" id="PTHR45641:SF1">
    <property type="entry name" value="AAA+ ATPASE DOMAIN-CONTAINING PROTEIN"/>
    <property type="match status" value="1"/>
</dbReference>
<keyword evidence="2" id="KW-0802">TPR repeat</keyword>
<dbReference type="InterPro" id="IPR019734">
    <property type="entry name" value="TPR_rpt"/>
</dbReference>
<dbReference type="SMART" id="SM00028">
    <property type="entry name" value="TPR"/>
    <property type="match status" value="3"/>
</dbReference>
<sequence length="288" mass="34414">LKIMKNLKNLIWINHISGGGSKEDLYEFDAQKSSDLKNLDKLDQSLLEIKQLNGSVNVFRLNVNTSKFLEKFFKEEEKLSKDKFSIDLMEWLKTNIDEPDELTKLFISHKIYFETKNYTDALRCLERIFRISEDSGNTKWKAIALMEMGIINYIQLNYSDALEWLRKSLRIQLKIKAFPQRTLIFKYIALILQAQKNYSEALQNFEFALKENERFKDFYEKSKLYKHIGINYQYQEKYQDALKYFEAAIKINDKFENLSEKAINYKETGKIYYSKKILTRHLNFLMKL</sequence>
<evidence type="ECO:0000313" key="3">
    <source>
        <dbReference type="EMBL" id="GAH05329.1"/>
    </source>
</evidence>
<feature type="non-terminal residue" evidence="3">
    <location>
        <position position="1"/>
    </location>
</feature>
<dbReference type="AlphaFoldDB" id="X1DJY0"/>
<accession>X1DJY0</accession>
<comment type="caution">
    <text evidence="3">The sequence shown here is derived from an EMBL/GenBank/DDBJ whole genome shotgun (WGS) entry which is preliminary data.</text>
</comment>
<dbReference type="PROSITE" id="PS50005">
    <property type="entry name" value="TPR"/>
    <property type="match status" value="1"/>
</dbReference>
<dbReference type="PANTHER" id="PTHR45641">
    <property type="entry name" value="TETRATRICOPEPTIDE REPEAT PROTEIN (AFU_ORTHOLOGUE AFUA_6G03870)"/>
    <property type="match status" value="1"/>
</dbReference>
<dbReference type="Pfam" id="PF13424">
    <property type="entry name" value="TPR_12"/>
    <property type="match status" value="2"/>
</dbReference>
<gene>
    <name evidence="3" type="ORF">S01H4_38505</name>
</gene>
<dbReference type="InterPro" id="IPR011990">
    <property type="entry name" value="TPR-like_helical_dom_sf"/>
</dbReference>
<reference evidence="3" key="1">
    <citation type="journal article" date="2014" name="Front. Microbiol.">
        <title>High frequency of phylogenetically diverse reductive dehalogenase-homologous genes in deep subseafloor sedimentary metagenomes.</title>
        <authorList>
            <person name="Kawai M."/>
            <person name="Futagami T."/>
            <person name="Toyoda A."/>
            <person name="Takaki Y."/>
            <person name="Nishi S."/>
            <person name="Hori S."/>
            <person name="Arai W."/>
            <person name="Tsubouchi T."/>
            <person name="Morono Y."/>
            <person name="Uchiyama I."/>
            <person name="Ito T."/>
            <person name="Fujiyama A."/>
            <person name="Inagaki F."/>
            <person name="Takami H."/>
        </authorList>
    </citation>
    <scope>NUCLEOTIDE SEQUENCE</scope>
    <source>
        <strain evidence="3">Expedition CK06-06</strain>
    </source>
</reference>